<protein>
    <submittedName>
        <fullName evidence="9">Uncharacterized protein</fullName>
    </submittedName>
</protein>
<dbReference type="GO" id="GO:0010333">
    <property type="term" value="F:terpene synthase activity"/>
    <property type="evidence" value="ECO:0007669"/>
    <property type="project" value="InterPro"/>
</dbReference>
<comment type="pathway">
    <text evidence="2">Secondary metabolite biosynthesis; terpenoid biosynthesis.</text>
</comment>
<keyword evidence="5" id="KW-0460">Magnesium</keyword>
<evidence type="ECO:0000256" key="3">
    <source>
        <dbReference type="ARBA" id="ARBA00006333"/>
    </source>
</evidence>
<comment type="similarity">
    <text evidence="3">Belongs to the terpene synthase family.</text>
</comment>
<dbReference type="GO" id="GO:0016102">
    <property type="term" value="P:diterpenoid biosynthetic process"/>
    <property type="evidence" value="ECO:0007669"/>
    <property type="project" value="InterPro"/>
</dbReference>
<dbReference type="FunFam" id="1.50.10.130:FF:000001">
    <property type="entry name" value="Isoprene synthase, chloroplastic"/>
    <property type="match status" value="1"/>
</dbReference>
<dbReference type="Proteomes" id="UP000626092">
    <property type="component" value="Unassembled WGS sequence"/>
</dbReference>
<dbReference type="InterPro" id="IPR044814">
    <property type="entry name" value="Terpene_cyclase_plant_C1"/>
</dbReference>
<dbReference type="InterPro" id="IPR034741">
    <property type="entry name" value="Terpene_cyclase-like_1_C"/>
</dbReference>
<evidence type="ECO:0000256" key="6">
    <source>
        <dbReference type="ARBA" id="ARBA00023239"/>
    </source>
</evidence>
<dbReference type="SFLD" id="SFLDS00005">
    <property type="entry name" value="Isoprenoid_Synthase_Type_I"/>
    <property type="match status" value="1"/>
</dbReference>
<comment type="caution">
    <text evidence="9">The sequence shown here is derived from an EMBL/GenBank/DDBJ whole genome shotgun (WGS) entry which is preliminary data.</text>
</comment>
<dbReference type="OrthoDB" id="1877784at2759"/>
<comment type="cofactor">
    <cofactor evidence="1">
        <name>Mg(2+)</name>
        <dbReference type="ChEBI" id="CHEBI:18420"/>
    </cofactor>
</comment>
<dbReference type="SUPFAM" id="SSF48576">
    <property type="entry name" value="Terpenoid synthases"/>
    <property type="match status" value="1"/>
</dbReference>
<dbReference type="InterPro" id="IPR008949">
    <property type="entry name" value="Isoprenoid_synthase_dom_sf"/>
</dbReference>
<dbReference type="PANTHER" id="PTHR31225:SF93">
    <property type="entry name" value="ALPHA-HUMULENE_(-)-(E)-BETA-CARYOPHYLLENE SYNTHASE"/>
    <property type="match status" value="1"/>
</dbReference>
<evidence type="ECO:0000259" key="7">
    <source>
        <dbReference type="Pfam" id="PF01397"/>
    </source>
</evidence>
<gene>
    <name evidence="9" type="ORF">RHSIM_Rhsim12G0120700</name>
</gene>
<evidence type="ECO:0000256" key="5">
    <source>
        <dbReference type="ARBA" id="ARBA00022842"/>
    </source>
</evidence>
<dbReference type="InterPro" id="IPR008930">
    <property type="entry name" value="Terpenoid_cyclase/PrenylTrfase"/>
</dbReference>
<dbReference type="EMBL" id="WJXA01000012">
    <property type="protein sequence ID" value="KAF7123307.1"/>
    <property type="molecule type" value="Genomic_DNA"/>
</dbReference>
<dbReference type="SFLD" id="SFLDG01019">
    <property type="entry name" value="Terpene_Cyclase_Like_1_C_Termi"/>
    <property type="match status" value="1"/>
</dbReference>
<dbReference type="InterPro" id="IPR005630">
    <property type="entry name" value="Terpene_synthase_metal-bd"/>
</dbReference>
<evidence type="ECO:0000313" key="10">
    <source>
        <dbReference type="Proteomes" id="UP000626092"/>
    </source>
</evidence>
<dbReference type="Gene3D" id="1.10.600.10">
    <property type="entry name" value="Farnesyl Diphosphate Synthase"/>
    <property type="match status" value="1"/>
</dbReference>
<evidence type="ECO:0000256" key="1">
    <source>
        <dbReference type="ARBA" id="ARBA00001946"/>
    </source>
</evidence>
<dbReference type="Pfam" id="PF03936">
    <property type="entry name" value="Terpene_synth_C"/>
    <property type="match status" value="1"/>
</dbReference>
<feature type="domain" description="Terpene synthase metal-binding" evidence="8">
    <location>
        <begin position="326"/>
        <end position="563"/>
    </location>
</feature>
<evidence type="ECO:0000313" key="9">
    <source>
        <dbReference type="EMBL" id="KAF7123307.1"/>
    </source>
</evidence>
<dbReference type="FunFam" id="1.10.600.10:FF:000007">
    <property type="entry name" value="Isoprene synthase, chloroplastic"/>
    <property type="match status" value="1"/>
</dbReference>
<reference evidence="9" key="1">
    <citation type="submission" date="2019-11" db="EMBL/GenBank/DDBJ databases">
        <authorList>
            <person name="Liu Y."/>
            <person name="Hou J."/>
            <person name="Li T.-Q."/>
            <person name="Guan C.-H."/>
            <person name="Wu X."/>
            <person name="Wu H.-Z."/>
            <person name="Ling F."/>
            <person name="Zhang R."/>
            <person name="Shi X.-G."/>
            <person name="Ren J.-P."/>
            <person name="Chen E.-F."/>
            <person name="Sun J.-M."/>
        </authorList>
    </citation>
    <scope>NUCLEOTIDE SEQUENCE</scope>
    <source>
        <strain evidence="9">Adult_tree_wgs_1</strain>
        <tissue evidence="9">Leaves</tissue>
    </source>
</reference>
<proteinExistence type="inferred from homology"/>
<dbReference type="GO" id="GO:0000287">
    <property type="term" value="F:magnesium ion binding"/>
    <property type="evidence" value="ECO:0007669"/>
    <property type="project" value="InterPro"/>
</dbReference>
<dbReference type="CDD" id="cd00684">
    <property type="entry name" value="Terpene_cyclase_plant_C1"/>
    <property type="match status" value="1"/>
</dbReference>
<dbReference type="Pfam" id="PF01397">
    <property type="entry name" value="Terpene_synth"/>
    <property type="match status" value="1"/>
</dbReference>
<evidence type="ECO:0000259" key="8">
    <source>
        <dbReference type="Pfam" id="PF03936"/>
    </source>
</evidence>
<keyword evidence="4" id="KW-0479">Metal-binding</keyword>
<accession>A0A834G1K0</accession>
<dbReference type="InterPro" id="IPR001906">
    <property type="entry name" value="Terpene_synth_N"/>
</dbReference>
<dbReference type="PANTHER" id="PTHR31225">
    <property type="entry name" value="OS04G0344100 PROTEIN-RELATED"/>
    <property type="match status" value="1"/>
</dbReference>
<evidence type="ECO:0000256" key="2">
    <source>
        <dbReference type="ARBA" id="ARBA00004721"/>
    </source>
</evidence>
<name>A0A834G1K0_RHOSS</name>
<feature type="domain" description="Terpene synthase N-terminal" evidence="7">
    <location>
        <begin position="82"/>
        <end position="269"/>
    </location>
</feature>
<dbReference type="SUPFAM" id="SSF48239">
    <property type="entry name" value="Terpenoid cyclases/Protein prenyltransferases"/>
    <property type="match status" value="1"/>
</dbReference>
<dbReference type="InterPro" id="IPR050148">
    <property type="entry name" value="Terpene_synthase-like"/>
</dbReference>
<sequence>MSNWWFGCFRSGVERPVACVVSPPIILARSWWRWRDLKDLAFALRNLIFEGANFLFENSGLKEKPTMPDTLRPLGNFPPSLWGDRFSSFTLDTQLYMIMQLLKKYSKEVEVLKEEVKDMLVLDHDDVGDGGKSGAEKMVLIDALERLGVSYLFQKEIEELLENMFPKFEKYSHVFHDNLFMLSLHFRVFRQHGYDLSSETFERFTDSNGEFKETISNDVMGMLSLYEATFLKTHGEDILDKAFCFTKAGLESLKPHLSSNLAEQVTHALYQPLQRGIPRVEARHYISVYEKDASRNEKLLRLAKIDFNRVQMLHKEELCHISRWWKEWDLRSHIPHVRDRAMECFFYSTAVCFEPQHSLARLVLTKTMIMISVLDDTYDAYGTYEELKCFTNAVQRWDMNAIDQLPKYMKPIYKALLNVHDEFHLEMAKKEINYSVQYLEEAYKEIVLCYDVETEWLKKGYVQTMEEHLANALVSCTSPLLTTAAFVGMGEIATPEAFQWLQSQPRILMACSTIFRVINDIQSSKTEEGRDHVTTGVECYMKQHGVSKPEAVHELFKIIENAWIDINEGMMRPTMISRDLVIRILNFACLYGVVYKYNDGYTQSECTKDSIIALYEDSIPI</sequence>
<keyword evidence="6" id="KW-0456">Lyase</keyword>
<dbReference type="InterPro" id="IPR036965">
    <property type="entry name" value="Terpene_synth_N_sf"/>
</dbReference>
<dbReference type="AlphaFoldDB" id="A0A834G1K0"/>
<organism evidence="9 10">
    <name type="scientific">Rhododendron simsii</name>
    <name type="common">Sims's rhododendron</name>
    <dbReference type="NCBI Taxonomy" id="118357"/>
    <lineage>
        <taxon>Eukaryota</taxon>
        <taxon>Viridiplantae</taxon>
        <taxon>Streptophyta</taxon>
        <taxon>Embryophyta</taxon>
        <taxon>Tracheophyta</taxon>
        <taxon>Spermatophyta</taxon>
        <taxon>Magnoliopsida</taxon>
        <taxon>eudicotyledons</taxon>
        <taxon>Gunneridae</taxon>
        <taxon>Pentapetalae</taxon>
        <taxon>asterids</taxon>
        <taxon>Ericales</taxon>
        <taxon>Ericaceae</taxon>
        <taxon>Ericoideae</taxon>
        <taxon>Rhodoreae</taxon>
        <taxon>Rhododendron</taxon>
    </lineage>
</organism>
<keyword evidence="10" id="KW-1185">Reference proteome</keyword>
<evidence type="ECO:0000256" key="4">
    <source>
        <dbReference type="ARBA" id="ARBA00022723"/>
    </source>
</evidence>
<dbReference type="Gene3D" id="1.50.10.130">
    <property type="entry name" value="Terpene synthase, N-terminal domain"/>
    <property type="match status" value="1"/>
</dbReference>